<keyword evidence="2" id="KW-1185">Reference proteome</keyword>
<evidence type="ECO:0000313" key="1">
    <source>
        <dbReference type="EMBL" id="SHM47556.1"/>
    </source>
</evidence>
<evidence type="ECO:0000313" key="2">
    <source>
        <dbReference type="Proteomes" id="UP000184184"/>
    </source>
</evidence>
<dbReference type="AlphaFoldDB" id="A0A1M7J3J7"/>
<accession>A0A1M7J3J7</accession>
<protein>
    <submittedName>
        <fullName evidence="1">Uncharacterized protein</fullName>
    </submittedName>
</protein>
<dbReference type="EMBL" id="FRCZ01000001">
    <property type="protein sequence ID" value="SHM47556.1"/>
    <property type="molecule type" value="Genomic_DNA"/>
</dbReference>
<dbReference type="STRING" id="1027249.SAMN05216179_0240"/>
<dbReference type="Proteomes" id="UP000184184">
    <property type="component" value="Unassembled WGS sequence"/>
</dbReference>
<organism evidence="1 2">
    <name type="scientific">Gracilibacillus kekensis</name>
    <dbReference type="NCBI Taxonomy" id="1027249"/>
    <lineage>
        <taxon>Bacteria</taxon>
        <taxon>Bacillati</taxon>
        <taxon>Bacillota</taxon>
        <taxon>Bacilli</taxon>
        <taxon>Bacillales</taxon>
        <taxon>Bacillaceae</taxon>
        <taxon>Gracilibacillus</taxon>
    </lineage>
</organism>
<proteinExistence type="predicted"/>
<name>A0A1M7J3J7_9BACI</name>
<sequence>MIFIILFIILLILTFDLTKIRNQNNEMIQQNQRVIELLKETRNQ</sequence>
<reference evidence="1 2" key="1">
    <citation type="submission" date="2016-11" db="EMBL/GenBank/DDBJ databases">
        <authorList>
            <person name="Jaros S."/>
            <person name="Januszkiewicz K."/>
            <person name="Wedrychowicz H."/>
        </authorList>
    </citation>
    <scope>NUCLEOTIDE SEQUENCE [LARGE SCALE GENOMIC DNA]</scope>
    <source>
        <strain evidence="1 2">CGMCC 1.10681</strain>
    </source>
</reference>
<dbReference type="RefSeq" id="WP_280174029.1">
    <property type="nucleotide sequence ID" value="NZ_FRCZ01000001.1"/>
</dbReference>
<gene>
    <name evidence="1" type="ORF">SAMN05216179_0240</name>
</gene>